<gene>
    <name evidence="1" type="ORF">EVAR_6146_1</name>
</gene>
<proteinExistence type="predicted"/>
<name>A0A4C1TGY1_EUMVA</name>
<protein>
    <submittedName>
        <fullName evidence="1">Uncharacterized protein</fullName>
    </submittedName>
</protein>
<evidence type="ECO:0000313" key="2">
    <source>
        <dbReference type="Proteomes" id="UP000299102"/>
    </source>
</evidence>
<sequence length="238" mass="26756">MTQAAVLENIFQLSAMRTENYYKSRNPQGVCAIRTCPASFFFLSFDRFLPRIADTRLAFHRALSGQRLRRAPDTSRTEQASNLAAAIARPAAGLSAVGRGRGWTSSSAHDTCVFISSGILSELVIRSRWVPQCQRYQKYRVPIDKSPTVRSYETFISECGAEIPDVKGFCRIKSEQMKRKNQSNRLGSQSGQVEVAVTSTCRTDNCGDQERTVLDRRLRTGRHSVEKSPTRWIDDLLA</sequence>
<evidence type="ECO:0000313" key="1">
    <source>
        <dbReference type="EMBL" id="GBP12830.1"/>
    </source>
</evidence>
<dbReference type="EMBL" id="BGZK01000053">
    <property type="protein sequence ID" value="GBP12830.1"/>
    <property type="molecule type" value="Genomic_DNA"/>
</dbReference>
<keyword evidence="2" id="KW-1185">Reference proteome</keyword>
<organism evidence="1 2">
    <name type="scientific">Eumeta variegata</name>
    <name type="common">Bagworm moth</name>
    <name type="synonym">Eumeta japonica</name>
    <dbReference type="NCBI Taxonomy" id="151549"/>
    <lineage>
        <taxon>Eukaryota</taxon>
        <taxon>Metazoa</taxon>
        <taxon>Ecdysozoa</taxon>
        <taxon>Arthropoda</taxon>
        <taxon>Hexapoda</taxon>
        <taxon>Insecta</taxon>
        <taxon>Pterygota</taxon>
        <taxon>Neoptera</taxon>
        <taxon>Endopterygota</taxon>
        <taxon>Lepidoptera</taxon>
        <taxon>Glossata</taxon>
        <taxon>Ditrysia</taxon>
        <taxon>Tineoidea</taxon>
        <taxon>Psychidae</taxon>
        <taxon>Oiketicinae</taxon>
        <taxon>Eumeta</taxon>
    </lineage>
</organism>
<accession>A0A4C1TGY1</accession>
<dbReference type="AlphaFoldDB" id="A0A4C1TGY1"/>
<dbReference type="Proteomes" id="UP000299102">
    <property type="component" value="Unassembled WGS sequence"/>
</dbReference>
<comment type="caution">
    <text evidence="1">The sequence shown here is derived from an EMBL/GenBank/DDBJ whole genome shotgun (WGS) entry which is preliminary data.</text>
</comment>
<reference evidence="1 2" key="1">
    <citation type="journal article" date="2019" name="Commun. Biol.">
        <title>The bagworm genome reveals a unique fibroin gene that provides high tensile strength.</title>
        <authorList>
            <person name="Kono N."/>
            <person name="Nakamura H."/>
            <person name="Ohtoshi R."/>
            <person name="Tomita M."/>
            <person name="Numata K."/>
            <person name="Arakawa K."/>
        </authorList>
    </citation>
    <scope>NUCLEOTIDE SEQUENCE [LARGE SCALE GENOMIC DNA]</scope>
</reference>